<evidence type="ECO:0000256" key="4">
    <source>
        <dbReference type="ARBA" id="ARBA00022989"/>
    </source>
</evidence>
<evidence type="ECO:0008006" key="9">
    <source>
        <dbReference type="Google" id="ProtNLM"/>
    </source>
</evidence>
<dbReference type="STRING" id="1423747.FC69_GL000371"/>
<dbReference type="CDD" id="cd16914">
    <property type="entry name" value="EcfT"/>
    <property type="match status" value="1"/>
</dbReference>
<dbReference type="EMBL" id="AZEX01000070">
    <property type="protein sequence ID" value="KRL58501.1"/>
    <property type="molecule type" value="Genomic_DNA"/>
</dbReference>
<evidence type="ECO:0000256" key="3">
    <source>
        <dbReference type="ARBA" id="ARBA00022692"/>
    </source>
</evidence>
<keyword evidence="5 6" id="KW-0472">Membrane</keyword>
<dbReference type="eggNOG" id="COG0619">
    <property type="taxonomic scope" value="Bacteria"/>
</dbReference>
<evidence type="ECO:0000313" key="8">
    <source>
        <dbReference type="Proteomes" id="UP000051264"/>
    </source>
</evidence>
<keyword evidence="2" id="KW-1003">Cell membrane</keyword>
<dbReference type="Pfam" id="PF02361">
    <property type="entry name" value="CbiQ"/>
    <property type="match status" value="1"/>
</dbReference>
<sequence>MTQTAPKLPAWLQTTDQAALVAGQPNRFLIKNLALVQQLLSRLTQPSTVVAHQKQLPGLQLINLLLTVILIVSTHQWLFLWLLTILTLFKLCRLPVQALRPLVKRALTMGGIALCLILPNLVIGQLATTLFFMCRTAVLVCNLAYFLQTTSGPELLLGLRQLHLPNLLILTFDITLKYSHVLAQFLQESLWAIQLRTSRQTKQLVGSLIGRLYLSAKSYINELYQAMLLRGYTGQPVVPKKAQFSWRDWQSLICNVGLFGLLFFIRRSN</sequence>
<accession>A0A0R1RWY1</accession>
<feature type="transmembrane region" description="Helical" evidence="6">
    <location>
        <begin position="61"/>
        <end position="86"/>
    </location>
</feature>
<dbReference type="GO" id="GO:0005886">
    <property type="term" value="C:plasma membrane"/>
    <property type="evidence" value="ECO:0007669"/>
    <property type="project" value="UniProtKB-ARBA"/>
</dbReference>
<organism evidence="7 8">
    <name type="scientific">Latilactobacillus fuchuensis DSM 14340 = JCM 11249</name>
    <dbReference type="NCBI Taxonomy" id="1423747"/>
    <lineage>
        <taxon>Bacteria</taxon>
        <taxon>Bacillati</taxon>
        <taxon>Bacillota</taxon>
        <taxon>Bacilli</taxon>
        <taxon>Lactobacillales</taxon>
        <taxon>Lactobacillaceae</taxon>
        <taxon>Latilactobacillus</taxon>
    </lineage>
</organism>
<dbReference type="PANTHER" id="PTHR34857:SF2">
    <property type="entry name" value="SLL0384 PROTEIN"/>
    <property type="match status" value="1"/>
</dbReference>
<keyword evidence="4 6" id="KW-1133">Transmembrane helix</keyword>
<keyword evidence="3 6" id="KW-0812">Transmembrane</keyword>
<comment type="caution">
    <text evidence="7">The sequence shown here is derived from an EMBL/GenBank/DDBJ whole genome shotgun (WGS) entry which is preliminary data.</text>
</comment>
<feature type="transmembrane region" description="Helical" evidence="6">
    <location>
        <begin position="106"/>
        <end position="123"/>
    </location>
</feature>
<name>A0A0R1RWY1_9LACO</name>
<dbReference type="PATRIC" id="fig|1423747.3.peg.379"/>
<comment type="subcellular location">
    <subcellularLocation>
        <location evidence="1">Membrane</location>
        <topology evidence="1">Multi-pass membrane protein</topology>
    </subcellularLocation>
</comment>
<dbReference type="InterPro" id="IPR003339">
    <property type="entry name" value="ABC/ECF_trnsptr_transmembrane"/>
</dbReference>
<dbReference type="OrthoDB" id="2236046at2"/>
<evidence type="ECO:0000256" key="5">
    <source>
        <dbReference type="ARBA" id="ARBA00023136"/>
    </source>
</evidence>
<dbReference type="AlphaFoldDB" id="A0A0R1RWY1"/>
<dbReference type="InterPro" id="IPR051611">
    <property type="entry name" value="ECF_transporter_component"/>
</dbReference>
<evidence type="ECO:0000313" key="7">
    <source>
        <dbReference type="EMBL" id="KRL58501.1"/>
    </source>
</evidence>
<evidence type="ECO:0000256" key="2">
    <source>
        <dbReference type="ARBA" id="ARBA00022475"/>
    </source>
</evidence>
<proteinExistence type="predicted"/>
<evidence type="ECO:0000256" key="6">
    <source>
        <dbReference type="SAM" id="Phobius"/>
    </source>
</evidence>
<dbReference type="RefSeq" id="WP_025082424.1">
    <property type="nucleotide sequence ID" value="NZ_AZEX01000070.1"/>
</dbReference>
<dbReference type="PANTHER" id="PTHR34857">
    <property type="entry name" value="SLL0384 PROTEIN"/>
    <property type="match status" value="1"/>
</dbReference>
<evidence type="ECO:0000256" key="1">
    <source>
        <dbReference type="ARBA" id="ARBA00004141"/>
    </source>
</evidence>
<reference evidence="7 8" key="1">
    <citation type="journal article" date="2015" name="Genome Announc.">
        <title>Expanding the biotechnology potential of lactobacilli through comparative genomics of 213 strains and associated genera.</title>
        <authorList>
            <person name="Sun Z."/>
            <person name="Harris H.M."/>
            <person name="McCann A."/>
            <person name="Guo C."/>
            <person name="Argimon S."/>
            <person name="Zhang W."/>
            <person name="Yang X."/>
            <person name="Jeffery I.B."/>
            <person name="Cooney J.C."/>
            <person name="Kagawa T.F."/>
            <person name="Liu W."/>
            <person name="Song Y."/>
            <person name="Salvetti E."/>
            <person name="Wrobel A."/>
            <person name="Rasinkangas P."/>
            <person name="Parkhill J."/>
            <person name="Rea M.C."/>
            <person name="O'Sullivan O."/>
            <person name="Ritari J."/>
            <person name="Douillard F.P."/>
            <person name="Paul Ross R."/>
            <person name="Yang R."/>
            <person name="Briner A.E."/>
            <person name="Felis G.E."/>
            <person name="de Vos W.M."/>
            <person name="Barrangou R."/>
            <person name="Klaenhammer T.R."/>
            <person name="Caufield P.W."/>
            <person name="Cui Y."/>
            <person name="Zhang H."/>
            <person name="O'Toole P.W."/>
        </authorList>
    </citation>
    <scope>NUCLEOTIDE SEQUENCE [LARGE SCALE GENOMIC DNA]</scope>
    <source>
        <strain evidence="7 8">DSM 14340</strain>
    </source>
</reference>
<dbReference type="Proteomes" id="UP000051264">
    <property type="component" value="Unassembled WGS sequence"/>
</dbReference>
<gene>
    <name evidence="7" type="ORF">FC69_GL000371</name>
</gene>
<protein>
    <recommendedName>
        <fullName evidence="9">Cobalt transport family protein</fullName>
    </recommendedName>
</protein>